<evidence type="ECO:0000313" key="5">
    <source>
        <dbReference type="Proteomes" id="UP000030816"/>
    </source>
</evidence>
<evidence type="ECO:0000256" key="3">
    <source>
        <dbReference type="SAM" id="SignalP"/>
    </source>
</evidence>
<keyword evidence="5" id="KW-1185">Reference proteome</keyword>
<dbReference type="SUPFAM" id="SSF55486">
    <property type="entry name" value="Metalloproteases ('zincins'), catalytic domain"/>
    <property type="match status" value="1"/>
</dbReference>
<feature type="signal peptide" evidence="3">
    <location>
        <begin position="1"/>
        <end position="25"/>
    </location>
</feature>
<proteinExistence type="predicted"/>
<comment type="caution">
    <text evidence="4">The sequence shown here is derived from an EMBL/GenBank/DDBJ whole genome shotgun (WGS) entry which is preliminary data.</text>
</comment>
<reference evidence="4 5" key="1">
    <citation type="journal article" date="2014" name="Proc. Natl. Acad. Sci. U.S.A.">
        <title>Trajectory and genomic determinants of fungal-pathogen speciation and host adaptation.</title>
        <authorList>
            <person name="Hu X."/>
            <person name="Xiao G."/>
            <person name="Zheng P."/>
            <person name="Shang Y."/>
            <person name="Su Y."/>
            <person name="Zhang X."/>
            <person name="Liu X."/>
            <person name="Zhan S."/>
            <person name="St Leger R.J."/>
            <person name="Wang C."/>
        </authorList>
    </citation>
    <scope>NUCLEOTIDE SEQUENCE [LARGE SCALE GENOMIC DNA]</scope>
    <source>
        <strain evidence="4 5">ARSEF 1941</strain>
    </source>
</reference>
<feature type="chain" id="PRO_5002078218" evidence="3">
    <location>
        <begin position="26"/>
        <end position="477"/>
    </location>
</feature>
<sequence>MLSIFRLAAAAGLVASAACARALNASNLDGIQAGCGTPSPAHELWTRPNESLAQAPRATKRDRGQLHRIPVHITVLAKDNTVEGGFLSDARIQTVLDSFDKYYSFGFSLDASVDTVRRYVRPELFDPTSGVFIGDGRGIRREYHRGEGDYTSMNLIFLYRLKDVYPIDGSSSGFMGETIMAFPELWRFSNARDLEAEDSILLSAAIVPNIVSSGHRGNLHTFAHEAGHFFGLYHTDRSKQEGVCDPENDGISDTPTHVVPKDWHHWLQQCPPVGQVNTCAQFGDGPDPIRNLMVSLHFGCDMDDLTPGQRQKALDTFENSRLPYKRKMQELGHWVQRQGQQSQGQQRQDQQDDSWDEFRQPHEKHQQLRNEAQKILDHCLRQVEQEYNHESAKLRQKRRRKDDESQRHLQRIWDWLNGYWYHPQHTDWALQKWAQLEEDNRQVRQHYEQEERRLQADLVQIVEQKRQECTKRVHEEA</sequence>
<dbReference type="HOGENOM" id="CLU_541825_0_0_1"/>
<name>A0A0B2WHF9_METAS</name>
<organism evidence="4 5">
    <name type="scientific">Metarhizium album (strain ARSEF 1941)</name>
    <dbReference type="NCBI Taxonomy" id="1081103"/>
    <lineage>
        <taxon>Eukaryota</taxon>
        <taxon>Fungi</taxon>
        <taxon>Dikarya</taxon>
        <taxon>Ascomycota</taxon>
        <taxon>Pezizomycotina</taxon>
        <taxon>Sordariomycetes</taxon>
        <taxon>Hypocreomycetidae</taxon>
        <taxon>Hypocreales</taxon>
        <taxon>Clavicipitaceae</taxon>
        <taxon>Metarhizium</taxon>
    </lineage>
</organism>
<dbReference type="GeneID" id="63741188"/>
<evidence type="ECO:0000256" key="1">
    <source>
        <dbReference type="SAM" id="Coils"/>
    </source>
</evidence>
<dbReference type="OrthoDB" id="536211at2759"/>
<dbReference type="AlphaFoldDB" id="A0A0B2WHF9"/>
<evidence type="ECO:0000256" key="2">
    <source>
        <dbReference type="SAM" id="MobiDB-lite"/>
    </source>
</evidence>
<dbReference type="Gene3D" id="3.40.390.10">
    <property type="entry name" value="Collagenase (Catalytic Domain)"/>
    <property type="match status" value="1"/>
</dbReference>
<feature type="compositionally biased region" description="Basic and acidic residues" evidence="2">
    <location>
        <begin position="356"/>
        <end position="369"/>
    </location>
</feature>
<evidence type="ECO:0000313" key="4">
    <source>
        <dbReference type="EMBL" id="KHN95456.1"/>
    </source>
</evidence>
<keyword evidence="1" id="KW-0175">Coiled coil</keyword>
<dbReference type="Proteomes" id="UP000030816">
    <property type="component" value="Unassembled WGS sequence"/>
</dbReference>
<keyword evidence="3" id="KW-0732">Signal</keyword>
<protein>
    <submittedName>
        <fullName evidence="4">Peptidase M43, pregnancy-associated plasma-A</fullName>
    </submittedName>
</protein>
<dbReference type="GO" id="GO:0008237">
    <property type="term" value="F:metallopeptidase activity"/>
    <property type="evidence" value="ECO:0007669"/>
    <property type="project" value="InterPro"/>
</dbReference>
<dbReference type="EMBL" id="AZHE01000023">
    <property type="protein sequence ID" value="KHN95456.1"/>
    <property type="molecule type" value="Genomic_DNA"/>
</dbReference>
<feature type="coiled-coil region" evidence="1">
    <location>
        <begin position="433"/>
        <end position="467"/>
    </location>
</feature>
<dbReference type="STRING" id="1081103.A0A0B2WHF9"/>
<feature type="region of interest" description="Disordered" evidence="2">
    <location>
        <begin position="332"/>
        <end position="369"/>
    </location>
</feature>
<gene>
    <name evidence="4" type="ORF">MAM_06733</name>
</gene>
<dbReference type="InterPro" id="IPR024079">
    <property type="entry name" value="MetalloPept_cat_dom_sf"/>
</dbReference>
<dbReference type="RefSeq" id="XP_040676522.1">
    <property type="nucleotide sequence ID" value="XM_040825531.1"/>
</dbReference>
<accession>A0A0B2WHF9</accession>
<dbReference type="PROSITE" id="PS51257">
    <property type="entry name" value="PROKAR_LIPOPROTEIN"/>
    <property type="match status" value="1"/>
</dbReference>
<feature type="compositionally biased region" description="Low complexity" evidence="2">
    <location>
        <begin position="336"/>
        <end position="348"/>
    </location>
</feature>